<evidence type="ECO:0000259" key="7">
    <source>
        <dbReference type="Pfam" id="PF18158"/>
    </source>
</evidence>
<dbReference type="Gene3D" id="2.40.110.20">
    <property type="match status" value="1"/>
</dbReference>
<dbReference type="EMBL" id="JAFIQS010000008">
    <property type="protein sequence ID" value="KAG5166240.1"/>
    <property type="molecule type" value="Genomic_DNA"/>
</dbReference>
<dbReference type="Gene3D" id="1.20.140.10">
    <property type="entry name" value="Butyryl-CoA Dehydrogenase, subunit A, domain 3"/>
    <property type="match status" value="1"/>
</dbReference>
<comment type="cofactor">
    <cofactor evidence="4">
        <name>FAD</name>
        <dbReference type="ChEBI" id="CHEBI:57692"/>
    </cofactor>
</comment>
<protein>
    <submittedName>
        <fullName evidence="8">Uncharacterized protein</fullName>
    </submittedName>
</protein>
<dbReference type="InterPro" id="IPR009100">
    <property type="entry name" value="AcylCoA_DH/oxidase_NM_dom_sf"/>
</dbReference>
<dbReference type="InterPro" id="IPR041504">
    <property type="entry name" value="AidB_N"/>
</dbReference>
<dbReference type="Pfam" id="PF18158">
    <property type="entry name" value="AidB_N"/>
    <property type="match status" value="1"/>
</dbReference>
<feature type="domain" description="Adaptive response protein AidB N-terminal" evidence="7">
    <location>
        <begin position="9"/>
        <end position="164"/>
    </location>
</feature>
<sequence length="597" mass="65522">MRIEEGFHPTPFTEDNAYTADPVLPSLLKRVLPRSVFKEVVPDLERCGHEVVTSLRTLSDSGKVFPPKLLQYDQWGRRIDDLQTSEGWRELKAISQREGIPGIFYERKFGEHSRVYGFAKMMVMVGDSNEIFCPMSMTDGTARVIELLGSPEMKRDILPRLISRDPAHAFTSGQWMTERPGGSDISLTETKAISTGQASIYGPKYTLDGVKWFSSATDSEVSVALARTGSQQDGSRGLSLFLVPLRLPLLRTPSDPVPSPISNNILVHRLKNKVGTHILPTAELSLESTEGYLIGELGKGVKNISPVLNITRLWSATASIGNLRKCLAIATSYAKVRAIHSGTVLLIDTPIHVEQLASVNILYRALTHLTFGVVGLLGKVESGGATPDEERRLRMLTPVAKAYAAEKACAGMEEAMAAMGGAGYMEENGIGRSIRDALVEKIWEGTIVVLALDLVRVAQDKACMQAFVTWSNGIFKSCPSDFAKQISSEMRILQEAIHEFAPSYNKPMKPLVPRPAIMLAGAITSSIYLLEHAIWSYKNSEPSSTLDMEVFKRWVVDSGLEANVQSLKRSKADTGERVKINSSLVFGVGAQKEQAKL</sequence>
<dbReference type="InterPro" id="IPR052904">
    <property type="entry name" value="Acyl-CoA_dehydrogenase-like"/>
</dbReference>
<dbReference type="InterPro" id="IPR006091">
    <property type="entry name" value="Acyl-CoA_Oxase/DH_mid-dom"/>
</dbReference>
<evidence type="ECO:0000259" key="6">
    <source>
        <dbReference type="Pfam" id="PF02770"/>
    </source>
</evidence>
<feature type="domain" description="Acyl-CoA oxidase/dehydrogenase middle" evidence="6">
    <location>
        <begin position="174"/>
        <end position="287"/>
    </location>
</feature>
<evidence type="ECO:0000256" key="2">
    <source>
        <dbReference type="ARBA" id="ARBA00022630"/>
    </source>
</evidence>
<comment type="similarity">
    <text evidence="1 4">Belongs to the acyl-CoA dehydrogenase family.</text>
</comment>
<dbReference type="Pfam" id="PF00441">
    <property type="entry name" value="Acyl-CoA_dh_1"/>
    <property type="match status" value="1"/>
</dbReference>
<accession>A0A8H7XR25</accession>
<evidence type="ECO:0000256" key="3">
    <source>
        <dbReference type="ARBA" id="ARBA00022827"/>
    </source>
</evidence>
<organism evidence="8">
    <name type="scientific">Psilocybe cubensis</name>
    <name type="common">Psychedelic mushroom</name>
    <name type="synonym">Stropharia cubensis</name>
    <dbReference type="NCBI Taxonomy" id="181762"/>
    <lineage>
        <taxon>Eukaryota</taxon>
        <taxon>Fungi</taxon>
        <taxon>Dikarya</taxon>
        <taxon>Basidiomycota</taxon>
        <taxon>Agaricomycotina</taxon>
        <taxon>Agaricomycetes</taxon>
        <taxon>Agaricomycetidae</taxon>
        <taxon>Agaricales</taxon>
        <taxon>Agaricineae</taxon>
        <taxon>Strophariaceae</taxon>
        <taxon>Psilocybe</taxon>
    </lineage>
</organism>
<evidence type="ECO:0000256" key="1">
    <source>
        <dbReference type="ARBA" id="ARBA00009347"/>
    </source>
</evidence>
<feature type="domain" description="Acyl-CoA dehydrogenase/oxidase C-terminal" evidence="5">
    <location>
        <begin position="298"/>
        <end position="453"/>
    </location>
</feature>
<dbReference type="PANTHER" id="PTHR42707">
    <property type="entry name" value="ACYL-COA DEHYDROGENASE"/>
    <property type="match status" value="1"/>
</dbReference>
<evidence type="ECO:0000256" key="4">
    <source>
        <dbReference type="RuleBase" id="RU362125"/>
    </source>
</evidence>
<dbReference type="SUPFAM" id="SSF56645">
    <property type="entry name" value="Acyl-CoA dehydrogenase NM domain-like"/>
    <property type="match status" value="1"/>
</dbReference>
<dbReference type="GO" id="GO:0003995">
    <property type="term" value="F:acyl-CoA dehydrogenase activity"/>
    <property type="evidence" value="ECO:0007669"/>
    <property type="project" value="TreeGrafter"/>
</dbReference>
<evidence type="ECO:0000313" key="8">
    <source>
        <dbReference type="EMBL" id="KAG5166240.1"/>
    </source>
</evidence>
<reference evidence="8" key="1">
    <citation type="submission" date="2021-02" db="EMBL/GenBank/DDBJ databases">
        <title>Psilocybe cubensis genome.</title>
        <authorList>
            <person name="Mckernan K.J."/>
            <person name="Crawford S."/>
            <person name="Trippe A."/>
            <person name="Kane L.T."/>
            <person name="Mclaughlin S."/>
        </authorList>
    </citation>
    <scope>NUCLEOTIDE SEQUENCE [LARGE SCALE GENOMIC DNA]</scope>
    <source>
        <strain evidence="8">MGC-MH-2018</strain>
    </source>
</reference>
<evidence type="ECO:0000259" key="5">
    <source>
        <dbReference type="Pfam" id="PF00441"/>
    </source>
</evidence>
<dbReference type="InterPro" id="IPR036250">
    <property type="entry name" value="AcylCo_DH-like_C"/>
</dbReference>
<dbReference type="Pfam" id="PF02770">
    <property type="entry name" value="Acyl-CoA_dh_M"/>
    <property type="match status" value="1"/>
</dbReference>
<keyword evidence="3 4" id="KW-0274">FAD</keyword>
<proteinExistence type="inferred from homology"/>
<dbReference type="AlphaFoldDB" id="A0A8H7XR25"/>
<keyword evidence="2 4" id="KW-0285">Flavoprotein</keyword>
<comment type="caution">
    <text evidence="8">The sequence shown here is derived from an EMBL/GenBank/DDBJ whole genome shotgun (WGS) entry which is preliminary data.</text>
</comment>
<name>A0A8H7XR25_PSICU</name>
<keyword evidence="4" id="KW-0560">Oxidoreductase</keyword>
<dbReference type="InterPro" id="IPR009075">
    <property type="entry name" value="AcylCo_DH/oxidase_C"/>
</dbReference>
<dbReference type="SUPFAM" id="SSF47203">
    <property type="entry name" value="Acyl-CoA dehydrogenase C-terminal domain-like"/>
    <property type="match status" value="1"/>
</dbReference>
<dbReference type="Gene3D" id="6.10.250.600">
    <property type="match status" value="1"/>
</dbReference>
<gene>
    <name evidence="8" type="ORF">JR316_008323</name>
</gene>
<dbReference type="OrthoDB" id="10251155at2759"/>
<dbReference type="PANTHER" id="PTHR42707:SF2">
    <property type="entry name" value="ACD11 DEHYDROGENASE"/>
    <property type="match status" value="1"/>
</dbReference>